<dbReference type="Gene3D" id="4.10.240.10">
    <property type="entry name" value="Zn(2)-C6 fungal-type DNA-binding domain"/>
    <property type="match status" value="1"/>
</dbReference>
<feature type="compositionally biased region" description="Polar residues" evidence="1">
    <location>
        <begin position="160"/>
        <end position="177"/>
    </location>
</feature>
<protein>
    <recommendedName>
        <fullName evidence="2">Zn(2)-C6 fungal-type domain-containing protein</fullName>
    </recommendedName>
</protein>
<dbReference type="GO" id="GO:0008270">
    <property type="term" value="F:zinc ion binding"/>
    <property type="evidence" value="ECO:0007669"/>
    <property type="project" value="InterPro"/>
</dbReference>
<dbReference type="InterPro" id="IPR036864">
    <property type="entry name" value="Zn2-C6_fun-type_DNA-bd_sf"/>
</dbReference>
<dbReference type="PROSITE" id="PS50048">
    <property type="entry name" value="ZN2_CY6_FUNGAL_2"/>
    <property type="match status" value="1"/>
</dbReference>
<dbReference type="InterPro" id="IPR001138">
    <property type="entry name" value="Zn2Cys6_DnaBD"/>
</dbReference>
<name>A0AA38UJX0_9AGAR</name>
<sequence length="398" mass="44063">MDARTWCRLGTLRRQEERGISRFCSVNTNRHLCPGITTRPLLMAGSELSQYYSETLEPSSNVSLLAQTDQEQDDIFYATFPQARTLHWSPHVFQDSGYSQYFGDAAFSLGHHRSRSHKDPDYSAPTRSDDMDVHITTVPATEHSSSAHNELIMADDSCGGLQSDTQTPRVPSRTASLSPECDGSREVSSSPKLEPFDIPLPRSPLQFELEPEAESGNQSKAFNNTHEALMNFLSPPSAKVEAASPGQTAPDVEDTLKIDTTSSPTGTWPSVRVRSMQPISESELSMDVDVRRDVSEPSTSSTISRRVPETITRSPENQSEPPGLMRLSPLPINRRPAEKKKAQTLACNFCRVRKIACGPPLAGTVEKTCNQCQRRSRECVFPTESRRGVRKKKPSASP</sequence>
<organism evidence="3 4">
    <name type="scientific">Lentinula raphanica</name>
    <dbReference type="NCBI Taxonomy" id="153919"/>
    <lineage>
        <taxon>Eukaryota</taxon>
        <taxon>Fungi</taxon>
        <taxon>Dikarya</taxon>
        <taxon>Basidiomycota</taxon>
        <taxon>Agaricomycotina</taxon>
        <taxon>Agaricomycetes</taxon>
        <taxon>Agaricomycetidae</taxon>
        <taxon>Agaricales</taxon>
        <taxon>Marasmiineae</taxon>
        <taxon>Omphalotaceae</taxon>
        <taxon>Lentinula</taxon>
    </lineage>
</organism>
<proteinExistence type="predicted"/>
<dbReference type="EMBL" id="MU805962">
    <property type="protein sequence ID" value="KAJ3844004.1"/>
    <property type="molecule type" value="Genomic_DNA"/>
</dbReference>
<comment type="caution">
    <text evidence="3">The sequence shown here is derived from an EMBL/GenBank/DDBJ whole genome shotgun (WGS) entry which is preliminary data.</text>
</comment>
<dbReference type="CDD" id="cd00067">
    <property type="entry name" value="GAL4"/>
    <property type="match status" value="1"/>
</dbReference>
<gene>
    <name evidence="3" type="ORF">F5878DRAFT_603126</name>
</gene>
<evidence type="ECO:0000313" key="3">
    <source>
        <dbReference type="EMBL" id="KAJ3844004.1"/>
    </source>
</evidence>
<dbReference type="PROSITE" id="PS00463">
    <property type="entry name" value="ZN2_CY6_FUNGAL_1"/>
    <property type="match status" value="1"/>
</dbReference>
<evidence type="ECO:0000256" key="1">
    <source>
        <dbReference type="SAM" id="MobiDB-lite"/>
    </source>
</evidence>
<accession>A0AA38UJX0</accession>
<reference evidence="3" key="1">
    <citation type="submission" date="2022-08" db="EMBL/GenBank/DDBJ databases">
        <authorList>
            <consortium name="DOE Joint Genome Institute"/>
            <person name="Min B."/>
            <person name="Riley R."/>
            <person name="Sierra-Patev S."/>
            <person name="Naranjo-Ortiz M."/>
            <person name="Looney B."/>
            <person name="Konkel Z."/>
            <person name="Slot J.C."/>
            <person name="Sakamoto Y."/>
            <person name="Steenwyk J.L."/>
            <person name="Rokas A."/>
            <person name="Carro J."/>
            <person name="Camarero S."/>
            <person name="Ferreira P."/>
            <person name="Molpeceres G."/>
            <person name="Ruiz-Duenas F.J."/>
            <person name="Serrano A."/>
            <person name="Henrissat B."/>
            <person name="Drula E."/>
            <person name="Hughes K.W."/>
            <person name="Mata J.L."/>
            <person name="Ishikawa N.K."/>
            <person name="Vargas-Isla R."/>
            <person name="Ushijima S."/>
            <person name="Smith C.A."/>
            <person name="Ahrendt S."/>
            <person name="Andreopoulos W."/>
            <person name="He G."/>
            <person name="Labutti K."/>
            <person name="Lipzen A."/>
            <person name="Ng V."/>
            <person name="Sandor L."/>
            <person name="Barry K."/>
            <person name="Martinez A.T."/>
            <person name="Xiao Y."/>
            <person name="Gibbons J.G."/>
            <person name="Terashima K."/>
            <person name="Hibbett D.S."/>
            <person name="Grigoriev I.V."/>
        </authorList>
    </citation>
    <scope>NUCLEOTIDE SEQUENCE</scope>
    <source>
        <strain evidence="3">TFB9207</strain>
    </source>
</reference>
<feature type="region of interest" description="Disordered" evidence="1">
    <location>
        <begin position="290"/>
        <end position="329"/>
    </location>
</feature>
<feature type="region of interest" description="Disordered" evidence="1">
    <location>
        <begin position="156"/>
        <end position="200"/>
    </location>
</feature>
<keyword evidence="4" id="KW-1185">Reference proteome</keyword>
<dbReference type="SUPFAM" id="SSF57701">
    <property type="entry name" value="Zn2/Cys6 DNA-binding domain"/>
    <property type="match status" value="1"/>
</dbReference>
<dbReference type="GO" id="GO:0000981">
    <property type="term" value="F:DNA-binding transcription factor activity, RNA polymerase II-specific"/>
    <property type="evidence" value="ECO:0007669"/>
    <property type="project" value="InterPro"/>
</dbReference>
<evidence type="ECO:0000313" key="4">
    <source>
        <dbReference type="Proteomes" id="UP001163846"/>
    </source>
</evidence>
<dbReference type="AlphaFoldDB" id="A0AA38UJX0"/>
<evidence type="ECO:0000259" key="2">
    <source>
        <dbReference type="PROSITE" id="PS50048"/>
    </source>
</evidence>
<dbReference type="SMART" id="SM00066">
    <property type="entry name" value="GAL4"/>
    <property type="match status" value="1"/>
</dbReference>
<feature type="compositionally biased region" description="Polar residues" evidence="1">
    <location>
        <begin position="311"/>
        <end position="320"/>
    </location>
</feature>
<dbReference type="Proteomes" id="UP001163846">
    <property type="component" value="Unassembled WGS sequence"/>
</dbReference>
<feature type="domain" description="Zn(2)-C6 fungal-type" evidence="2">
    <location>
        <begin position="346"/>
        <end position="381"/>
    </location>
</feature>